<evidence type="ECO:0000256" key="3">
    <source>
        <dbReference type="ARBA" id="ARBA00006483"/>
    </source>
</evidence>
<evidence type="ECO:0000256" key="6">
    <source>
        <dbReference type="ARBA" id="ARBA00023136"/>
    </source>
</evidence>
<evidence type="ECO:0000256" key="5">
    <source>
        <dbReference type="ARBA" id="ARBA00022989"/>
    </source>
</evidence>
<evidence type="ECO:0000256" key="4">
    <source>
        <dbReference type="ARBA" id="ARBA00022692"/>
    </source>
</evidence>
<keyword evidence="4 7" id="KW-0812">Transmembrane</keyword>
<sequence>MTNYGTIPTSYSPTTTSNLEFISRAKQRIKERLSTRRPWKTMFNLHSFSLPHGLSDAVSRILTNLSFFQMNYAIVLLFVLFLSLLWHPISLIVFVLLIAAWLFLYFLRDQPLVVFGRTVNDRAVLAVMAVVTVGLLLLTGATANILVALLIGAVLVVVHAVLRRSDDLFVDEEEVDSLTYTDS</sequence>
<dbReference type="GO" id="GO:0016192">
    <property type="term" value="P:vesicle-mediated transport"/>
    <property type="evidence" value="ECO:0007669"/>
    <property type="project" value="TreeGrafter"/>
</dbReference>
<feature type="transmembrane region" description="Helical" evidence="7">
    <location>
        <begin position="119"/>
        <end position="139"/>
    </location>
</feature>
<dbReference type="PANTHER" id="PTHR19317:SF2">
    <property type="entry name" value="PRA1 FAMILY PROTEIN F2"/>
    <property type="match status" value="1"/>
</dbReference>
<proteinExistence type="inferred from homology"/>
<name>A0A6A4NAY7_LUPAL</name>
<evidence type="ECO:0000313" key="9">
    <source>
        <dbReference type="Proteomes" id="UP000447434"/>
    </source>
</evidence>
<accession>A0A6A4NAY7</accession>
<evidence type="ECO:0000256" key="2">
    <source>
        <dbReference type="ARBA" id="ARBA00004127"/>
    </source>
</evidence>
<evidence type="ECO:0000256" key="1">
    <source>
        <dbReference type="ARBA" id="ARBA00002501"/>
    </source>
</evidence>
<comment type="subcellular location">
    <subcellularLocation>
        <location evidence="2">Endomembrane system</location>
        <topology evidence="2">Multi-pass membrane protein</topology>
    </subcellularLocation>
    <subcellularLocation>
        <location evidence="7">Membrane</location>
        <topology evidence="7">Multi-pass membrane protein</topology>
    </subcellularLocation>
</comment>
<evidence type="ECO:0000256" key="7">
    <source>
        <dbReference type="RuleBase" id="RU363107"/>
    </source>
</evidence>
<dbReference type="AlphaFoldDB" id="A0A6A4NAY7"/>
<evidence type="ECO:0000313" key="8">
    <source>
        <dbReference type="EMBL" id="KAE9585911.1"/>
    </source>
</evidence>
<dbReference type="Proteomes" id="UP000447434">
    <property type="component" value="Chromosome 24"/>
</dbReference>
<dbReference type="GO" id="GO:0005794">
    <property type="term" value="C:Golgi apparatus"/>
    <property type="evidence" value="ECO:0007669"/>
    <property type="project" value="TreeGrafter"/>
</dbReference>
<dbReference type="InterPro" id="IPR004895">
    <property type="entry name" value="Prenylated_rab_accept_PRA1"/>
</dbReference>
<protein>
    <recommendedName>
        <fullName evidence="7">PRA1 family protein</fullName>
    </recommendedName>
</protein>
<gene>
    <name evidence="8" type="ORF">Lalb_Chr24g0396331</name>
</gene>
<dbReference type="GO" id="GO:0005783">
    <property type="term" value="C:endoplasmic reticulum"/>
    <property type="evidence" value="ECO:0007669"/>
    <property type="project" value="UniProtKB-ARBA"/>
</dbReference>
<comment type="function">
    <text evidence="1 7">May be involved in both secretory and endocytic intracellular trafficking in the endosomal/prevacuolar compartments.</text>
</comment>
<keyword evidence="9" id="KW-1185">Reference proteome</keyword>
<dbReference type="GO" id="GO:0016020">
    <property type="term" value="C:membrane"/>
    <property type="evidence" value="ECO:0007669"/>
    <property type="project" value="UniProtKB-SubCell"/>
</dbReference>
<reference evidence="9" key="1">
    <citation type="journal article" date="2020" name="Nat. Commun.">
        <title>Genome sequence of the cluster root forming white lupin.</title>
        <authorList>
            <person name="Hufnagel B."/>
            <person name="Marques A."/>
            <person name="Soriano A."/>
            <person name="Marques L."/>
            <person name="Divol F."/>
            <person name="Doumas P."/>
            <person name="Sallet E."/>
            <person name="Mancinotti D."/>
            <person name="Carrere S."/>
            <person name="Marande W."/>
            <person name="Arribat S."/>
            <person name="Keller J."/>
            <person name="Huneau C."/>
            <person name="Blein T."/>
            <person name="Aime D."/>
            <person name="Laguerre M."/>
            <person name="Taylor J."/>
            <person name="Schubert V."/>
            <person name="Nelson M."/>
            <person name="Geu-Flores F."/>
            <person name="Crespi M."/>
            <person name="Gallardo-Guerrero K."/>
            <person name="Delaux P.-M."/>
            <person name="Salse J."/>
            <person name="Berges H."/>
            <person name="Guyot R."/>
            <person name="Gouzy J."/>
            <person name="Peret B."/>
        </authorList>
    </citation>
    <scope>NUCLEOTIDE SEQUENCE [LARGE SCALE GENOMIC DNA]</scope>
    <source>
        <strain evidence="9">cv. Amiga</strain>
    </source>
</reference>
<dbReference type="Pfam" id="PF03208">
    <property type="entry name" value="PRA1"/>
    <property type="match status" value="1"/>
</dbReference>
<keyword evidence="5 7" id="KW-1133">Transmembrane helix</keyword>
<dbReference type="PANTHER" id="PTHR19317">
    <property type="entry name" value="PRENYLATED RAB ACCEPTOR 1-RELATED"/>
    <property type="match status" value="1"/>
</dbReference>
<organism evidence="8 9">
    <name type="scientific">Lupinus albus</name>
    <name type="common">White lupine</name>
    <name type="synonym">Lupinus termis</name>
    <dbReference type="NCBI Taxonomy" id="3870"/>
    <lineage>
        <taxon>Eukaryota</taxon>
        <taxon>Viridiplantae</taxon>
        <taxon>Streptophyta</taxon>
        <taxon>Embryophyta</taxon>
        <taxon>Tracheophyta</taxon>
        <taxon>Spermatophyta</taxon>
        <taxon>Magnoliopsida</taxon>
        <taxon>eudicotyledons</taxon>
        <taxon>Gunneridae</taxon>
        <taxon>Pentapetalae</taxon>
        <taxon>rosids</taxon>
        <taxon>fabids</taxon>
        <taxon>Fabales</taxon>
        <taxon>Fabaceae</taxon>
        <taxon>Papilionoideae</taxon>
        <taxon>50 kb inversion clade</taxon>
        <taxon>genistoids sensu lato</taxon>
        <taxon>core genistoids</taxon>
        <taxon>Genisteae</taxon>
        <taxon>Lupinus</taxon>
    </lineage>
</organism>
<dbReference type="OrthoDB" id="63113at2759"/>
<comment type="caution">
    <text evidence="8">The sequence shown here is derived from an EMBL/GenBank/DDBJ whole genome shotgun (WGS) entry which is preliminary data.</text>
</comment>
<feature type="transmembrane region" description="Helical" evidence="7">
    <location>
        <begin position="89"/>
        <end position="107"/>
    </location>
</feature>
<keyword evidence="7" id="KW-0813">Transport</keyword>
<comment type="similarity">
    <text evidence="3 7">Belongs to the PRA1 family.</text>
</comment>
<dbReference type="EMBL" id="WOCE01000024">
    <property type="protein sequence ID" value="KAE9585911.1"/>
    <property type="molecule type" value="Genomic_DNA"/>
</dbReference>
<keyword evidence="6 7" id="KW-0472">Membrane</keyword>